<dbReference type="EMBL" id="SMAF01000025">
    <property type="protein sequence ID" value="TCS93770.1"/>
    <property type="molecule type" value="Genomic_DNA"/>
</dbReference>
<evidence type="ECO:0000313" key="4">
    <source>
        <dbReference type="Proteomes" id="UP000294599"/>
    </source>
</evidence>
<dbReference type="AlphaFoldDB" id="A0A4R3L4T3"/>
<organism evidence="3 4">
    <name type="scientific">Pseudofulvimonas gallinarii</name>
    <dbReference type="NCBI Taxonomy" id="634155"/>
    <lineage>
        <taxon>Bacteria</taxon>
        <taxon>Pseudomonadati</taxon>
        <taxon>Pseudomonadota</taxon>
        <taxon>Gammaproteobacteria</taxon>
        <taxon>Lysobacterales</taxon>
        <taxon>Rhodanobacteraceae</taxon>
        <taxon>Pseudofulvimonas</taxon>
    </lineage>
</organism>
<accession>A0A4R3L4T3</accession>
<dbReference type="InterPro" id="IPR036278">
    <property type="entry name" value="Sialidase_sf"/>
</dbReference>
<evidence type="ECO:0000313" key="3">
    <source>
        <dbReference type="EMBL" id="TCS93770.1"/>
    </source>
</evidence>
<name>A0A4R3L4T3_9GAMM</name>
<dbReference type="SUPFAM" id="SSF50939">
    <property type="entry name" value="Sialidases"/>
    <property type="match status" value="1"/>
</dbReference>
<dbReference type="CDD" id="cd15482">
    <property type="entry name" value="Sialidase_non-viral"/>
    <property type="match status" value="1"/>
</dbReference>
<dbReference type="RefSeq" id="WP_165910908.1">
    <property type="nucleotide sequence ID" value="NZ_JBHMFH010000001.1"/>
</dbReference>
<dbReference type="InterPro" id="IPR011040">
    <property type="entry name" value="Sialidase"/>
</dbReference>
<feature type="domain" description="Sialidase" evidence="2">
    <location>
        <begin position="29"/>
        <end position="224"/>
    </location>
</feature>
<proteinExistence type="predicted"/>
<keyword evidence="1" id="KW-0732">Signal</keyword>
<sequence>MRTACAVLVVALGSPCAVAQQIVVGGTGIDYQASVAVPWKAPDRRVLAFERLDGSATGDIWLTRSEDGGDTWDTPVSIVASFVNERHPALVQTGESAWSLFHLSNASGGFRIHRATSSDAANFSASAPVDLGWPTGGEINPHVIRRDDGTLVLAYQRLGGAAYIAISEDDGATWNTPPIQVTTGSAALPRIACREDDDTCLLVYQTGSQDLTLWVKTSADLHDWSAPARPLTSDGNNHDPLPLVLADGSFVVLWSRMASGGFQVFSTRSHDGVTWQPPMQHTERPGLHNVQPHAVPASLPGTVELYWGAAQLPNYGDVDIAREAMVLVADWLFRHDFETVE</sequence>
<gene>
    <name evidence="3" type="ORF">EDC25_12525</name>
</gene>
<protein>
    <submittedName>
        <fullName evidence="3">BNR repeat protein</fullName>
    </submittedName>
</protein>
<evidence type="ECO:0000259" key="2">
    <source>
        <dbReference type="Pfam" id="PF13088"/>
    </source>
</evidence>
<keyword evidence="4" id="KW-1185">Reference proteome</keyword>
<dbReference type="Pfam" id="PF13088">
    <property type="entry name" value="BNR_2"/>
    <property type="match status" value="1"/>
</dbReference>
<reference evidence="3 4" key="1">
    <citation type="submission" date="2019-03" db="EMBL/GenBank/DDBJ databases">
        <title>Genomic Encyclopedia of Type Strains, Phase IV (KMG-IV): sequencing the most valuable type-strain genomes for metagenomic binning, comparative biology and taxonomic classification.</title>
        <authorList>
            <person name="Goeker M."/>
        </authorList>
    </citation>
    <scope>NUCLEOTIDE SEQUENCE [LARGE SCALE GENOMIC DNA]</scope>
    <source>
        <strain evidence="3 4">DSM 21944</strain>
    </source>
</reference>
<feature type="chain" id="PRO_5020334665" evidence="1">
    <location>
        <begin position="20"/>
        <end position="341"/>
    </location>
</feature>
<comment type="caution">
    <text evidence="3">The sequence shown here is derived from an EMBL/GenBank/DDBJ whole genome shotgun (WGS) entry which is preliminary data.</text>
</comment>
<dbReference type="Proteomes" id="UP000294599">
    <property type="component" value="Unassembled WGS sequence"/>
</dbReference>
<evidence type="ECO:0000256" key="1">
    <source>
        <dbReference type="SAM" id="SignalP"/>
    </source>
</evidence>
<dbReference type="Gene3D" id="2.120.10.10">
    <property type="match status" value="2"/>
</dbReference>
<feature type="signal peptide" evidence="1">
    <location>
        <begin position="1"/>
        <end position="19"/>
    </location>
</feature>